<evidence type="ECO:0008006" key="14">
    <source>
        <dbReference type="Google" id="ProtNLM"/>
    </source>
</evidence>
<dbReference type="SMART" id="SM00355">
    <property type="entry name" value="ZnF_C2H2"/>
    <property type="match status" value="2"/>
</dbReference>
<sequence length="928" mass="104486">MVSRLLWLQLQLFLFDLIVPSRHFTASYKPINPKNASMSFPNKSPRVKDAASPHQCPECDRSYERPDHLARHLDSHRNERTFQCPICHRGFNHVLQRHRQIHTGDTPVSKYRERAIEACEQCAIAKVSCNNNSPCERCQRKGITCVPRKSGRRRDRTTITPRSDIKTPRSQFGNEIQTRRSSTPSTLSLDHNQQINQSALYLEAGNRTLYSPGSPASSIVPFPARLPGHSLSHDAVENYQEVSDFPAFFEQVMMVPNPYHLEGVPEIQQPRGVLDFMCDPESTSPDAGLFGADILADLDKILEYNPSPAATNSYSDASNEEQNTKQRVAAFRESLWLWVPEKNQNGFSEIGQIPLKDGDMTASISSLHRSRLEALDIRGKLTHQLRDNIFQLILSTGGSRLSVPSFPTAESLDALIKIGISKRTETDAWIHPYTLYRQDSRPELLTALVAAGCVCSAIASINKAGVLLLEIVRVSLAQLVESDNSVLRDLQYFQASMMWLDIGVFCGYKRKMQIAESHLQPLCTALRRAGAFDRSFYSAEQSFNDIGDEDALECTWLQWIRQESLKRLAYHLFEHDVEAATAMNRPSLTSYTEFTLPFPSARDLWLAPTADAWKHLWETKYSHMVPTGLSLRELLADLSMLNNLPLNVDAGVVNSAVLHGLMSQVWALRQQALLADSCRTDTRAMTRLWLQSRQDDLQVYPPIVTRSQLMSYPRLLSINTAREDMANYPPIATLFSEFAMMHLHVNFDSIQRFAGQFGESEARREYPRVRDWSLSKEARTSIWHAGQLLRAARLVLPFQLRGFDILAIYHAILVLWVFGLLRCGEQHREVATTSPPDGRLDPLVTLDGPETESVKAFITRGIGQPGLTLHSVGPAGENSTVFCQLASSRLVMDVGRQVFDNNFPGATDNLPPLVDNLRNLIRELGSLP</sequence>
<dbReference type="EMBL" id="KV878582">
    <property type="protein sequence ID" value="OJJ65263.1"/>
    <property type="molecule type" value="Genomic_DNA"/>
</dbReference>
<feature type="chain" id="PRO_5012069672" description="C2H2-type domain-containing protein" evidence="9">
    <location>
        <begin position="21"/>
        <end position="928"/>
    </location>
</feature>
<feature type="signal peptide" evidence="9">
    <location>
        <begin position="1"/>
        <end position="20"/>
    </location>
</feature>
<dbReference type="Pfam" id="PF04082">
    <property type="entry name" value="Fungal_trans"/>
    <property type="match status" value="1"/>
</dbReference>
<name>A0A1L9U152_9EURO</name>
<keyword evidence="7" id="KW-0863">Zinc-finger</keyword>
<dbReference type="CDD" id="cd00067">
    <property type="entry name" value="GAL4"/>
    <property type="match status" value="1"/>
</dbReference>
<dbReference type="InterPro" id="IPR036864">
    <property type="entry name" value="Zn2-C6_fun-type_DNA-bd_sf"/>
</dbReference>
<dbReference type="GO" id="GO:0000981">
    <property type="term" value="F:DNA-binding transcription factor activity, RNA polymerase II-specific"/>
    <property type="evidence" value="ECO:0007669"/>
    <property type="project" value="InterPro"/>
</dbReference>
<dbReference type="OrthoDB" id="40579at2759"/>
<evidence type="ECO:0000256" key="4">
    <source>
        <dbReference type="ARBA" id="ARBA00023125"/>
    </source>
</evidence>
<dbReference type="PROSITE" id="PS00463">
    <property type="entry name" value="ZN2_CY6_FUNGAL_1"/>
    <property type="match status" value="1"/>
</dbReference>
<keyword evidence="4" id="KW-0238">DNA-binding</keyword>
<dbReference type="SUPFAM" id="SSF57701">
    <property type="entry name" value="Zn2/Cys6 DNA-binding domain"/>
    <property type="match status" value="1"/>
</dbReference>
<dbReference type="GeneID" id="63757011"/>
<dbReference type="GO" id="GO:0006351">
    <property type="term" value="P:DNA-templated transcription"/>
    <property type="evidence" value="ECO:0007669"/>
    <property type="project" value="InterPro"/>
</dbReference>
<evidence type="ECO:0000256" key="2">
    <source>
        <dbReference type="ARBA" id="ARBA00022833"/>
    </source>
</evidence>
<keyword evidence="5" id="KW-0804">Transcription</keyword>
<accession>A0A1L9U152</accession>
<dbReference type="PROSITE" id="PS00028">
    <property type="entry name" value="ZINC_FINGER_C2H2_1"/>
    <property type="match status" value="1"/>
</dbReference>
<evidence type="ECO:0000313" key="13">
    <source>
        <dbReference type="Proteomes" id="UP000184356"/>
    </source>
</evidence>
<evidence type="ECO:0000256" key="9">
    <source>
        <dbReference type="SAM" id="SignalP"/>
    </source>
</evidence>
<feature type="region of interest" description="Disordered" evidence="8">
    <location>
        <begin position="149"/>
        <end position="173"/>
    </location>
</feature>
<keyword evidence="13" id="KW-1185">Reference proteome</keyword>
<organism evidence="12 13">
    <name type="scientific">Aspergillus sydowii CBS 593.65</name>
    <dbReference type="NCBI Taxonomy" id="1036612"/>
    <lineage>
        <taxon>Eukaryota</taxon>
        <taxon>Fungi</taxon>
        <taxon>Dikarya</taxon>
        <taxon>Ascomycota</taxon>
        <taxon>Pezizomycotina</taxon>
        <taxon>Eurotiomycetes</taxon>
        <taxon>Eurotiomycetidae</taxon>
        <taxon>Eurotiales</taxon>
        <taxon>Aspergillaceae</taxon>
        <taxon>Aspergillus</taxon>
        <taxon>Aspergillus subgen. Nidulantes</taxon>
    </lineage>
</organism>
<protein>
    <recommendedName>
        <fullName evidence="14">C2H2-type domain-containing protein</fullName>
    </recommendedName>
</protein>
<dbReference type="STRING" id="1036612.A0A1L9U152"/>
<dbReference type="PANTHER" id="PTHR47660:SF8">
    <property type="entry name" value="TRANSCRIPTION FACTOR WITH C2H2 AND ZN(2)-CYS(6) DNA BINDING DOMAIN (EUROFUNG)"/>
    <property type="match status" value="1"/>
</dbReference>
<dbReference type="InterPro" id="IPR007219">
    <property type="entry name" value="XnlR_reg_dom"/>
</dbReference>
<keyword evidence="3" id="KW-0805">Transcription regulation</keyword>
<dbReference type="SUPFAM" id="SSF57667">
    <property type="entry name" value="beta-beta-alpha zinc fingers"/>
    <property type="match status" value="1"/>
</dbReference>
<dbReference type="AlphaFoldDB" id="A0A1L9U152"/>
<dbReference type="InterPro" id="IPR013087">
    <property type="entry name" value="Znf_C2H2_type"/>
</dbReference>
<evidence type="ECO:0000256" key="1">
    <source>
        <dbReference type="ARBA" id="ARBA00022723"/>
    </source>
</evidence>
<evidence type="ECO:0000259" key="10">
    <source>
        <dbReference type="PROSITE" id="PS50048"/>
    </source>
</evidence>
<dbReference type="GO" id="GO:0008270">
    <property type="term" value="F:zinc ion binding"/>
    <property type="evidence" value="ECO:0007669"/>
    <property type="project" value="UniProtKB-KW"/>
</dbReference>
<gene>
    <name evidence="12" type="ORF">ASPSYDRAFT_139309</name>
</gene>
<evidence type="ECO:0000256" key="3">
    <source>
        <dbReference type="ARBA" id="ARBA00023015"/>
    </source>
</evidence>
<dbReference type="InterPro" id="IPR036236">
    <property type="entry name" value="Znf_C2H2_sf"/>
</dbReference>
<keyword evidence="9" id="KW-0732">Signal</keyword>
<keyword evidence="6" id="KW-0539">Nucleus</keyword>
<evidence type="ECO:0000256" key="8">
    <source>
        <dbReference type="SAM" id="MobiDB-lite"/>
    </source>
</evidence>
<dbReference type="Gene3D" id="4.10.240.10">
    <property type="entry name" value="Zn(2)-C6 fungal-type DNA-binding domain"/>
    <property type="match status" value="1"/>
</dbReference>
<proteinExistence type="predicted"/>
<dbReference type="GO" id="GO:0003677">
    <property type="term" value="F:DNA binding"/>
    <property type="evidence" value="ECO:0007669"/>
    <property type="project" value="UniProtKB-KW"/>
</dbReference>
<feature type="domain" description="C2H2-type" evidence="11">
    <location>
        <begin position="54"/>
        <end position="81"/>
    </location>
</feature>
<dbReference type="PANTHER" id="PTHR47660">
    <property type="entry name" value="TRANSCRIPTION FACTOR WITH C2H2 AND ZN(2)-CYS(6) DNA BINDING DOMAIN (EUROFUNG)-RELATED-RELATED"/>
    <property type="match status" value="1"/>
</dbReference>
<evidence type="ECO:0000313" key="12">
    <source>
        <dbReference type="EMBL" id="OJJ65263.1"/>
    </source>
</evidence>
<reference evidence="13" key="1">
    <citation type="journal article" date="2017" name="Genome Biol.">
        <title>Comparative genomics reveals high biological diversity and specific adaptations in the industrially and medically important fungal genus Aspergillus.</title>
        <authorList>
            <person name="de Vries R.P."/>
            <person name="Riley R."/>
            <person name="Wiebenga A."/>
            <person name="Aguilar-Osorio G."/>
            <person name="Amillis S."/>
            <person name="Uchima C.A."/>
            <person name="Anderluh G."/>
            <person name="Asadollahi M."/>
            <person name="Askin M."/>
            <person name="Barry K."/>
            <person name="Battaglia E."/>
            <person name="Bayram O."/>
            <person name="Benocci T."/>
            <person name="Braus-Stromeyer S.A."/>
            <person name="Caldana C."/>
            <person name="Canovas D."/>
            <person name="Cerqueira G.C."/>
            <person name="Chen F."/>
            <person name="Chen W."/>
            <person name="Choi C."/>
            <person name="Clum A."/>
            <person name="Dos Santos R.A."/>
            <person name="Damasio A.R."/>
            <person name="Diallinas G."/>
            <person name="Emri T."/>
            <person name="Fekete E."/>
            <person name="Flipphi M."/>
            <person name="Freyberg S."/>
            <person name="Gallo A."/>
            <person name="Gournas C."/>
            <person name="Habgood R."/>
            <person name="Hainaut M."/>
            <person name="Harispe M.L."/>
            <person name="Henrissat B."/>
            <person name="Hilden K.S."/>
            <person name="Hope R."/>
            <person name="Hossain A."/>
            <person name="Karabika E."/>
            <person name="Karaffa L."/>
            <person name="Karanyi Z."/>
            <person name="Krasevec N."/>
            <person name="Kuo A."/>
            <person name="Kusch H."/>
            <person name="LaButti K."/>
            <person name="Lagendijk E.L."/>
            <person name="Lapidus A."/>
            <person name="Levasseur A."/>
            <person name="Lindquist E."/>
            <person name="Lipzen A."/>
            <person name="Logrieco A.F."/>
            <person name="MacCabe A."/>
            <person name="Maekelae M.R."/>
            <person name="Malavazi I."/>
            <person name="Melin P."/>
            <person name="Meyer V."/>
            <person name="Mielnichuk N."/>
            <person name="Miskei M."/>
            <person name="Molnar A.P."/>
            <person name="Mule G."/>
            <person name="Ngan C.Y."/>
            <person name="Orejas M."/>
            <person name="Orosz E."/>
            <person name="Ouedraogo J.P."/>
            <person name="Overkamp K.M."/>
            <person name="Park H.-S."/>
            <person name="Perrone G."/>
            <person name="Piumi F."/>
            <person name="Punt P.J."/>
            <person name="Ram A.F."/>
            <person name="Ramon A."/>
            <person name="Rauscher S."/>
            <person name="Record E."/>
            <person name="Riano-Pachon D.M."/>
            <person name="Robert V."/>
            <person name="Roehrig J."/>
            <person name="Ruller R."/>
            <person name="Salamov A."/>
            <person name="Salih N.S."/>
            <person name="Samson R.A."/>
            <person name="Sandor E."/>
            <person name="Sanguinetti M."/>
            <person name="Schuetze T."/>
            <person name="Sepcic K."/>
            <person name="Shelest E."/>
            <person name="Sherlock G."/>
            <person name="Sophianopoulou V."/>
            <person name="Squina F.M."/>
            <person name="Sun H."/>
            <person name="Susca A."/>
            <person name="Todd R.B."/>
            <person name="Tsang A."/>
            <person name="Unkles S.E."/>
            <person name="van de Wiele N."/>
            <person name="van Rossen-Uffink D."/>
            <person name="Oliveira J.V."/>
            <person name="Vesth T.C."/>
            <person name="Visser J."/>
            <person name="Yu J.-H."/>
            <person name="Zhou M."/>
            <person name="Andersen M.R."/>
            <person name="Archer D.B."/>
            <person name="Baker S.E."/>
            <person name="Benoit I."/>
            <person name="Brakhage A.A."/>
            <person name="Braus G.H."/>
            <person name="Fischer R."/>
            <person name="Frisvad J.C."/>
            <person name="Goldman G.H."/>
            <person name="Houbraken J."/>
            <person name="Oakley B."/>
            <person name="Pocsi I."/>
            <person name="Scazzocchio C."/>
            <person name="Seiboth B."/>
            <person name="vanKuyk P.A."/>
            <person name="Wortman J."/>
            <person name="Dyer P.S."/>
            <person name="Grigoriev I.V."/>
        </authorList>
    </citation>
    <scope>NUCLEOTIDE SEQUENCE [LARGE SCALE GENOMIC DNA]</scope>
    <source>
        <strain evidence="13">CBS 593.65</strain>
    </source>
</reference>
<dbReference type="Proteomes" id="UP000184356">
    <property type="component" value="Unassembled WGS sequence"/>
</dbReference>
<keyword evidence="1" id="KW-0479">Metal-binding</keyword>
<dbReference type="VEuPathDB" id="FungiDB:ASPSYDRAFT_139309"/>
<dbReference type="PROSITE" id="PS50157">
    <property type="entry name" value="ZINC_FINGER_C2H2_2"/>
    <property type="match status" value="2"/>
</dbReference>
<dbReference type="Gene3D" id="3.30.160.60">
    <property type="entry name" value="Classic Zinc Finger"/>
    <property type="match status" value="2"/>
</dbReference>
<dbReference type="Pfam" id="PF00096">
    <property type="entry name" value="zf-C2H2"/>
    <property type="match status" value="1"/>
</dbReference>
<feature type="domain" description="C2H2-type" evidence="11">
    <location>
        <begin position="82"/>
        <end position="107"/>
    </location>
</feature>
<dbReference type="RefSeq" id="XP_040709069.1">
    <property type="nucleotide sequence ID" value="XM_040840938.1"/>
</dbReference>
<evidence type="ECO:0000256" key="6">
    <source>
        <dbReference type="ARBA" id="ARBA00023242"/>
    </source>
</evidence>
<feature type="domain" description="Zn(2)-C6 fungal-type" evidence="10">
    <location>
        <begin position="118"/>
        <end position="146"/>
    </location>
</feature>
<evidence type="ECO:0000259" key="11">
    <source>
        <dbReference type="PROSITE" id="PS50157"/>
    </source>
</evidence>
<dbReference type="Pfam" id="PF00172">
    <property type="entry name" value="Zn_clus"/>
    <property type="match status" value="1"/>
</dbReference>
<evidence type="ECO:0000256" key="5">
    <source>
        <dbReference type="ARBA" id="ARBA00023163"/>
    </source>
</evidence>
<dbReference type="PROSITE" id="PS50048">
    <property type="entry name" value="ZN2_CY6_FUNGAL_2"/>
    <property type="match status" value="1"/>
</dbReference>
<evidence type="ECO:0000256" key="7">
    <source>
        <dbReference type="PROSITE-ProRule" id="PRU00042"/>
    </source>
</evidence>
<keyword evidence="2" id="KW-0862">Zinc</keyword>
<dbReference type="InterPro" id="IPR001138">
    <property type="entry name" value="Zn2Cys6_DnaBD"/>
</dbReference>